<dbReference type="AlphaFoldDB" id="A0AA40G944"/>
<comment type="caution">
    <text evidence="2">The sequence shown here is derived from an EMBL/GenBank/DDBJ whole genome shotgun (WGS) entry which is preliminary data.</text>
</comment>
<sequence length="125" mass="14235">METTYIAIPVCYQSGNNFQRPGIHPFLEKSNKPSNDTGDRASIRDPPPQSSGGDNKPAFPSRVVEQGRPYWLFPYRSLARLYRLSANISSLPSNLRVRRKGVMGEKIENMEVLVFTYNRQMEEAV</sequence>
<proteinExistence type="predicted"/>
<gene>
    <name evidence="2" type="ORF">K0M31_011216</name>
</gene>
<feature type="compositionally biased region" description="Basic and acidic residues" evidence="1">
    <location>
        <begin position="26"/>
        <end position="43"/>
    </location>
</feature>
<organism evidence="2 3">
    <name type="scientific">Melipona bicolor</name>
    <dbReference type="NCBI Taxonomy" id="60889"/>
    <lineage>
        <taxon>Eukaryota</taxon>
        <taxon>Metazoa</taxon>
        <taxon>Ecdysozoa</taxon>
        <taxon>Arthropoda</taxon>
        <taxon>Hexapoda</taxon>
        <taxon>Insecta</taxon>
        <taxon>Pterygota</taxon>
        <taxon>Neoptera</taxon>
        <taxon>Endopterygota</taxon>
        <taxon>Hymenoptera</taxon>
        <taxon>Apocrita</taxon>
        <taxon>Aculeata</taxon>
        <taxon>Apoidea</taxon>
        <taxon>Anthophila</taxon>
        <taxon>Apidae</taxon>
        <taxon>Melipona</taxon>
    </lineage>
</organism>
<evidence type="ECO:0000313" key="2">
    <source>
        <dbReference type="EMBL" id="KAK1133405.1"/>
    </source>
</evidence>
<name>A0AA40G944_9HYME</name>
<feature type="region of interest" description="Disordered" evidence="1">
    <location>
        <begin position="22"/>
        <end position="61"/>
    </location>
</feature>
<reference evidence="2" key="1">
    <citation type="submission" date="2021-10" db="EMBL/GenBank/DDBJ databases">
        <title>Melipona bicolor Genome sequencing and assembly.</title>
        <authorList>
            <person name="Araujo N.S."/>
            <person name="Arias M.C."/>
        </authorList>
    </citation>
    <scope>NUCLEOTIDE SEQUENCE</scope>
    <source>
        <strain evidence="2">USP_2M_L1-L4_2017</strain>
        <tissue evidence="2">Whole body</tissue>
    </source>
</reference>
<dbReference type="EMBL" id="JAHYIQ010000003">
    <property type="protein sequence ID" value="KAK1133405.1"/>
    <property type="molecule type" value="Genomic_DNA"/>
</dbReference>
<protein>
    <submittedName>
        <fullName evidence="2">Uncharacterized protein</fullName>
    </submittedName>
</protein>
<evidence type="ECO:0000256" key="1">
    <source>
        <dbReference type="SAM" id="MobiDB-lite"/>
    </source>
</evidence>
<dbReference type="Proteomes" id="UP001177670">
    <property type="component" value="Unassembled WGS sequence"/>
</dbReference>
<keyword evidence="3" id="KW-1185">Reference proteome</keyword>
<evidence type="ECO:0000313" key="3">
    <source>
        <dbReference type="Proteomes" id="UP001177670"/>
    </source>
</evidence>
<accession>A0AA40G944</accession>